<dbReference type="OrthoDB" id="8954335at2759"/>
<keyword evidence="2" id="KW-0378">Hydrolase</keyword>
<name>A0A9P5NIW5_GYMJU</name>
<reference evidence="2" key="1">
    <citation type="submission" date="2020-11" db="EMBL/GenBank/DDBJ databases">
        <authorList>
            <consortium name="DOE Joint Genome Institute"/>
            <person name="Ahrendt S."/>
            <person name="Riley R."/>
            <person name="Andreopoulos W."/>
            <person name="LaButti K."/>
            <person name="Pangilinan J."/>
            <person name="Ruiz-duenas F.J."/>
            <person name="Barrasa J.M."/>
            <person name="Sanchez-Garcia M."/>
            <person name="Camarero S."/>
            <person name="Miyauchi S."/>
            <person name="Serrano A."/>
            <person name="Linde D."/>
            <person name="Babiker R."/>
            <person name="Drula E."/>
            <person name="Ayuso-Fernandez I."/>
            <person name="Pacheco R."/>
            <person name="Padilla G."/>
            <person name="Ferreira P."/>
            <person name="Barriuso J."/>
            <person name="Kellner H."/>
            <person name="Castanera R."/>
            <person name="Alfaro M."/>
            <person name="Ramirez L."/>
            <person name="Pisabarro A.G."/>
            <person name="Kuo A."/>
            <person name="Tritt A."/>
            <person name="Lipzen A."/>
            <person name="He G."/>
            <person name="Yan M."/>
            <person name="Ng V."/>
            <person name="Cullen D."/>
            <person name="Martin F."/>
            <person name="Rosso M.-N."/>
            <person name="Henrissat B."/>
            <person name="Hibbett D."/>
            <person name="Martinez A.T."/>
            <person name="Grigoriev I.V."/>
        </authorList>
    </citation>
    <scope>NUCLEOTIDE SEQUENCE</scope>
    <source>
        <strain evidence="2">AH 44721</strain>
    </source>
</reference>
<dbReference type="Gene3D" id="3.40.50.300">
    <property type="entry name" value="P-loop containing nucleotide triphosphate hydrolases"/>
    <property type="match status" value="1"/>
</dbReference>
<feature type="non-terminal residue" evidence="2">
    <location>
        <position position="1"/>
    </location>
</feature>
<sequence length="242" mass="27463">SKFSLLQPNTFNSVMGPTGSGKSTFINLATGIETDIGHGLQSRTSGMNIYKLEFPGLSSFNLVFIDTPGFDDTHLPDIEILRLISDWLSKTFKNRVLLSGLLYLHRISDNRMAGTPLKNLRMFEKLCGEKMLHNVILTTTMWEEVDEKTGRIRENELKSNFWHGMIHNGSTTCRLEKQTQAAAFKVLEPLLDRAVERNSLLIQDELVKMHMTLPETAAGQTLSSELKLVLKKQHDILRKIRH</sequence>
<dbReference type="InterPro" id="IPR006073">
    <property type="entry name" value="GTP-bd"/>
</dbReference>
<dbReference type="Pfam" id="PF01926">
    <property type="entry name" value="MMR_HSR1"/>
    <property type="match status" value="1"/>
</dbReference>
<dbReference type="GO" id="GO:0016787">
    <property type="term" value="F:hydrolase activity"/>
    <property type="evidence" value="ECO:0007669"/>
    <property type="project" value="UniProtKB-KW"/>
</dbReference>
<dbReference type="Proteomes" id="UP000724874">
    <property type="component" value="Unassembled WGS sequence"/>
</dbReference>
<dbReference type="SUPFAM" id="SSF52540">
    <property type="entry name" value="P-loop containing nucleoside triphosphate hydrolases"/>
    <property type="match status" value="1"/>
</dbReference>
<organism evidence="2 3">
    <name type="scientific">Gymnopilus junonius</name>
    <name type="common">Spectacular rustgill mushroom</name>
    <name type="synonym">Gymnopilus spectabilis subsp. junonius</name>
    <dbReference type="NCBI Taxonomy" id="109634"/>
    <lineage>
        <taxon>Eukaryota</taxon>
        <taxon>Fungi</taxon>
        <taxon>Dikarya</taxon>
        <taxon>Basidiomycota</taxon>
        <taxon>Agaricomycotina</taxon>
        <taxon>Agaricomycetes</taxon>
        <taxon>Agaricomycetidae</taxon>
        <taxon>Agaricales</taxon>
        <taxon>Agaricineae</taxon>
        <taxon>Hymenogastraceae</taxon>
        <taxon>Gymnopilus</taxon>
    </lineage>
</organism>
<evidence type="ECO:0000313" key="2">
    <source>
        <dbReference type="EMBL" id="KAF8891138.1"/>
    </source>
</evidence>
<feature type="domain" description="G" evidence="1">
    <location>
        <begin position="14"/>
        <end position="78"/>
    </location>
</feature>
<accession>A0A9P5NIW5</accession>
<dbReference type="EMBL" id="JADNYJ010000073">
    <property type="protein sequence ID" value="KAF8891138.1"/>
    <property type="molecule type" value="Genomic_DNA"/>
</dbReference>
<proteinExistence type="predicted"/>
<gene>
    <name evidence="2" type="ORF">CPB84DRAFT_1635362</name>
</gene>
<protein>
    <submittedName>
        <fullName evidence="2">P-loop containing nucleoside triphosphate hydrolase protein</fullName>
    </submittedName>
</protein>
<feature type="non-terminal residue" evidence="2">
    <location>
        <position position="242"/>
    </location>
</feature>
<dbReference type="InterPro" id="IPR027417">
    <property type="entry name" value="P-loop_NTPase"/>
</dbReference>
<evidence type="ECO:0000259" key="1">
    <source>
        <dbReference type="Pfam" id="PF01926"/>
    </source>
</evidence>
<dbReference type="GO" id="GO:0005525">
    <property type="term" value="F:GTP binding"/>
    <property type="evidence" value="ECO:0007669"/>
    <property type="project" value="InterPro"/>
</dbReference>
<keyword evidence="3" id="KW-1185">Reference proteome</keyword>
<evidence type="ECO:0000313" key="3">
    <source>
        <dbReference type="Proteomes" id="UP000724874"/>
    </source>
</evidence>
<comment type="caution">
    <text evidence="2">The sequence shown here is derived from an EMBL/GenBank/DDBJ whole genome shotgun (WGS) entry which is preliminary data.</text>
</comment>
<dbReference type="AlphaFoldDB" id="A0A9P5NIW5"/>
<dbReference type="CDD" id="cd00882">
    <property type="entry name" value="Ras_like_GTPase"/>
    <property type="match status" value="1"/>
</dbReference>